<reference evidence="1 2" key="1">
    <citation type="submission" date="2020-07" db="EMBL/GenBank/DDBJ databases">
        <title>Complete genome and description of Selenomonas timonensis sp. nov., a new bacterium isolated from a gingivitis subject.</title>
        <authorList>
            <person name="Antezack A."/>
        </authorList>
    </citation>
    <scope>NUCLEOTIDE SEQUENCE [LARGE SCALE GENOMIC DNA]</scope>
    <source>
        <strain evidence="1 2">Marseille-Q3039</strain>
    </source>
</reference>
<dbReference type="AlphaFoldDB" id="A0A7G7VM66"/>
<proteinExistence type="predicted"/>
<dbReference type="EMBL" id="CP060204">
    <property type="protein sequence ID" value="QNH55209.1"/>
    <property type="molecule type" value="Genomic_DNA"/>
</dbReference>
<sequence>MENLFEQIRAFLSAPTENADEFDASDALIWVDWGEEDDAVLGYLNDVLPEAAQIDYECTDSAEERGFDILLKVDGAAHAIPYAADAADRDTTLKAAQEYLAPMYEIRWYMGSLGSDTLAFCVLQAEQWRRLAQEFGAETLDYYFAPIDADSKMFEMDADEVFDLLEQRKQ</sequence>
<evidence type="ECO:0000313" key="1">
    <source>
        <dbReference type="EMBL" id="QNH55209.1"/>
    </source>
</evidence>
<organism evidence="1 2">
    <name type="scientific">Selenomonas timonae</name>
    <dbReference type="NCBI Taxonomy" id="2754044"/>
    <lineage>
        <taxon>Bacteria</taxon>
        <taxon>Bacillati</taxon>
        <taxon>Bacillota</taxon>
        <taxon>Negativicutes</taxon>
        <taxon>Selenomonadales</taxon>
        <taxon>Selenomonadaceae</taxon>
        <taxon>Selenomonas</taxon>
    </lineage>
</organism>
<protein>
    <submittedName>
        <fullName evidence="1">Glutathione reductase</fullName>
    </submittedName>
</protein>
<dbReference type="RefSeq" id="WP_185981066.1">
    <property type="nucleotide sequence ID" value="NZ_CP060204.1"/>
</dbReference>
<evidence type="ECO:0000313" key="2">
    <source>
        <dbReference type="Proteomes" id="UP000515480"/>
    </source>
</evidence>
<keyword evidence="2" id="KW-1185">Reference proteome</keyword>
<dbReference type="KEGG" id="stim:H1B31_04570"/>
<gene>
    <name evidence="1" type="ORF">H1B31_04570</name>
</gene>
<name>A0A7G7VM66_9FIRM</name>
<accession>A0A7G7VM66</accession>
<dbReference type="Proteomes" id="UP000515480">
    <property type="component" value="Chromosome"/>
</dbReference>